<feature type="transmembrane region" description="Helical" evidence="2">
    <location>
        <begin position="6"/>
        <end position="26"/>
    </location>
</feature>
<reference evidence="3 4" key="1">
    <citation type="submission" date="2018-01" db="EMBL/GenBank/DDBJ databases">
        <title>Genome sequence of the PGP bacterium Paenibacillus illinoisensis E3.</title>
        <authorList>
            <person name="Rolli E."/>
            <person name="Marasco R."/>
            <person name="Bessem C."/>
            <person name="Michoud G."/>
            <person name="Gaiarsa S."/>
            <person name="Borin S."/>
            <person name="Daffonchio D."/>
        </authorList>
    </citation>
    <scope>NUCLEOTIDE SEQUENCE [LARGE SCALE GENOMIC DNA]</scope>
    <source>
        <strain evidence="3 4">E3</strain>
    </source>
</reference>
<evidence type="ECO:0000313" key="3">
    <source>
        <dbReference type="EMBL" id="PYY26753.1"/>
    </source>
</evidence>
<accession>A0A2W0C2T2</accession>
<sequence>MDKRSLWIGIGTGMIIGAVLLQLATVGQNALSDSSLETDPTATATNLTKEELELAAKSMDLKLVGTEDELYTEAEWVQKKKQESSEMQGETATAPEKAEDTSDPEAPTEPQQPASSGNESPNNVSEPKAAEPSSPNTPQKATVTFRVRSGNSLAIVAGNLEKAGIVDDAQAFIKAGKAERINTKIQVGTYALEKGESFKSIIAKITQEPSS</sequence>
<keyword evidence="2" id="KW-0472">Membrane</keyword>
<dbReference type="EMBL" id="PRLG01000029">
    <property type="protein sequence ID" value="PYY26753.1"/>
    <property type="molecule type" value="Genomic_DNA"/>
</dbReference>
<evidence type="ECO:0000256" key="1">
    <source>
        <dbReference type="SAM" id="MobiDB-lite"/>
    </source>
</evidence>
<evidence type="ECO:0008006" key="5">
    <source>
        <dbReference type="Google" id="ProtNLM"/>
    </source>
</evidence>
<protein>
    <recommendedName>
        <fullName evidence="5">Aminodeoxychorismate lyase</fullName>
    </recommendedName>
</protein>
<dbReference type="OrthoDB" id="2680673at2"/>
<dbReference type="Gene3D" id="3.30.1490.480">
    <property type="entry name" value="Endolytic murein transglycosylase"/>
    <property type="match status" value="1"/>
</dbReference>
<comment type="caution">
    <text evidence="3">The sequence shown here is derived from an EMBL/GenBank/DDBJ whole genome shotgun (WGS) entry which is preliminary data.</text>
</comment>
<dbReference type="RefSeq" id="WP_110822602.1">
    <property type="nucleotide sequence ID" value="NZ_PRLG01000029.1"/>
</dbReference>
<feature type="region of interest" description="Disordered" evidence="1">
    <location>
        <begin position="77"/>
        <end position="141"/>
    </location>
</feature>
<dbReference type="Proteomes" id="UP000247459">
    <property type="component" value="Unassembled WGS sequence"/>
</dbReference>
<dbReference type="AlphaFoldDB" id="A0A2W0C2T2"/>
<feature type="compositionally biased region" description="Polar residues" evidence="1">
    <location>
        <begin position="109"/>
        <end position="125"/>
    </location>
</feature>
<evidence type="ECO:0000256" key="2">
    <source>
        <dbReference type="SAM" id="Phobius"/>
    </source>
</evidence>
<gene>
    <name evidence="3" type="ORF">PIL02S_06168</name>
</gene>
<keyword evidence="2" id="KW-0812">Transmembrane</keyword>
<organism evidence="3 4">
    <name type="scientific">Paenibacillus illinoisensis</name>
    <dbReference type="NCBI Taxonomy" id="59845"/>
    <lineage>
        <taxon>Bacteria</taxon>
        <taxon>Bacillati</taxon>
        <taxon>Bacillota</taxon>
        <taxon>Bacilli</taxon>
        <taxon>Bacillales</taxon>
        <taxon>Paenibacillaceae</taxon>
        <taxon>Paenibacillus</taxon>
    </lineage>
</organism>
<proteinExistence type="predicted"/>
<evidence type="ECO:0000313" key="4">
    <source>
        <dbReference type="Proteomes" id="UP000247459"/>
    </source>
</evidence>
<keyword evidence="2" id="KW-1133">Transmembrane helix</keyword>
<name>A0A2W0C2T2_9BACL</name>